<evidence type="ECO:0000256" key="2">
    <source>
        <dbReference type="ARBA" id="ARBA00007399"/>
    </source>
</evidence>
<dbReference type="GO" id="GO:0030288">
    <property type="term" value="C:outer membrane-bounded periplasmic space"/>
    <property type="evidence" value="ECO:0007669"/>
    <property type="project" value="InterPro"/>
</dbReference>
<dbReference type="Pfam" id="PF02753">
    <property type="entry name" value="PapD_C"/>
    <property type="match status" value="1"/>
</dbReference>
<organism evidence="10 11">
    <name type="scientific">Erwinia mallotivora</name>
    <dbReference type="NCBI Taxonomy" id="69222"/>
    <lineage>
        <taxon>Bacteria</taxon>
        <taxon>Pseudomonadati</taxon>
        <taxon>Pseudomonadota</taxon>
        <taxon>Gammaproteobacteria</taxon>
        <taxon>Enterobacterales</taxon>
        <taxon>Erwiniaceae</taxon>
        <taxon>Erwinia</taxon>
    </lineage>
</organism>
<dbReference type="SUPFAM" id="SSF49354">
    <property type="entry name" value="PapD-like"/>
    <property type="match status" value="1"/>
</dbReference>
<dbReference type="PROSITE" id="PS00635">
    <property type="entry name" value="PILI_CHAPERONE"/>
    <property type="match status" value="1"/>
</dbReference>
<dbReference type="Pfam" id="PF00345">
    <property type="entry name" value="PapD_N"/>
    <property type="match status" value="1"/>
</dbReference>
<dbReference type="InterPro" id="IPR008962">
    <property type="entry name" value="PapD-like_sf"/>
</dbReference>
<dbReference type="RefSeq" id="WP_034941536.1">
    <property type="nucleotide sequence ID" value="NZ_JFHN01000075.1"/>
</dbReference>
<dbReference type="InterPro" id="IPR050643">
    <property type="entry name" value="Periplasmic_pilus_chap"/>
</dbReference>
<comment type="caution">
    <text evidence="10">The sequence shown here is derived from an EMBL/GenBank/DDBJ whole genome shotgun (WGS) entry which is preliminary data.</text>
</comment>
<dbReference type="EMBL" id="JFHN01000075">
    <property type="protein sequence ID" value="EXU73497.1"/>
    <property type="molecule type" value="Genomic_DNA"/>
</dbReference>
<dbReference type="PANTHER" id="PTHR30251:SF10">
    <property type="entry name" value="FIMBRIAL CHAPERONE YEHC-RELATED"/>
    <property type="match status" value="1"/>
</dbReference>
<dbReference type="GO" id="GO:0071555">
    <property type="term" value="P:cell wall organization"/>
    <property type="evidence" value="ECO:0007669"/>
    <property type="project" value="InterPro"/>
</dbReference>
<dbReference type="PATRIC" id="fig|69222.5.peg.4489"/>
<dbReference type="Proteomes" id="UP000019918">
    <property type="component" value="Unassembled WGS sequence"/>
</dbReference>
<sequence>MRKIILLSICTLFIFPLRANVIINATRVIFPAGSKSVSVQLINKSKEQHLIQTWLDDGRQNEKPENISTPFMIIPPVVKINGNDGQILKINHNHQVTALPDDRESVFWLNVLDIPPTPESLDAGRNYMQVAIRNRIKLFWRPERLNLSPRDIPQHLSIITDSHKACVDNATPYYLTIVQLMKWDGKSHRIQQGKKQDNLIDKTLFIPPFSCLAPADKSFRPASGKYQLVYIDDYGSRVPVIAVLK</sequence>
<gene>
    <name evidence="10" type="ORF">BG55_21975</name>
</gene>
<feature type="domain" description="Pili assembly chaperone N-terminal" evidence="8">
    <location>
        <begin position="21"/>
        <end position="145"/>
    </location>
</feature>
<keyword evidence="3" id="KW-1029">Fimbrium biogenesis</keyword>
<comment type="similarity">
    <text evidence="2 7">Belongs to the periplasmic pilus chaperone family.</text>
</comment>
<keyword evidence="6 7" id="KW-0143">Chaperone</keyword>
<dbReference type="InterPro" id="IPR001829">
    <property type="entry name" value="Pili_assmbl_chaperone_bac"/>
</dbReference>
<dbReference type="PRINTS" id="PR00969">
    <property type="entry name" value="CHAPERONPILI"/>
</dbReference>
<dbReference type="InterPro" id="IPR013783">
    <property type="entry name" value="Ig-like_fold"/>
</dbReference>
<dbReference type="FunFam" id="2.60.40.10:FF:000458">
    <property type="entry name" value="Molecular chaperone FimC"/>
    <property type="match status" value="1"/>
</dbReference>
<keyword evidence="4" id="KW-0732">Signal</keyword>
<dbReference type="InterPro" id="IPR036316">
    <property type="entry name" value="Pili_assmbl_chap_C_dom_sf"/>
</dbReference>
<evidence type="ECO:0000256" key="4">
    <source>
        <dbReference type="ARBA" id="ARBA00022729"/>
    </source>
</evidence>
<evidence type="ECO:0000259" key="9">
    <source>
        <dbReference type="Pfam" id="PF02753"/>
    </source>
</evidence>
<dbReference type="OrthoDB" id="9131059at2"/>
<keyword evidence="5" id="KW-0574">Periplasm</keyword>
<proteinExistence type="inferred from homology"/>
<comment type="subcellular location">
    <subcellularLocation>
        <location evidence="1 7">Periplasm</location>
    </subcellularLocation>
</comment>
<dbReference type="InterPro" id="IPR018046">
    <property type="entry name" value="Pili_assmbl_chaperone_CS"/>
</dbReference>
<evidence type="ECO:0000256" key="1">
    <source>
        <dbReference type="ARBA" id="ARBA00004418"/>
    </source>
</evidence>
<dbReference type="AlphaFoldDB" id="A0A014PRG8"/>
<dbReference type="PANTHER" id="PTHR30251">
    <property type="entry name" value="PILUS ASSEMBLY CHAPERONE"/>
    <property type="match status" value="1"/>
</dbReference>
<dbReference type="STRING" id="69222.BG55_21975"/>
<accession>A0A014PRG8</accession>
<dbReference type="SUPFAM" id="SSF49584">
    <property type="entry name" value="Periplasmic chaperone C-domain"/>
    <property type="match status" value="1"/>
</dbReference>
<feature type="domain" description="Pili assembly chaperone C-terminal" evidence="9">
    <location>
        <begin position="167"/>
        <end position="238"/>
    </location>
</feature>
<evidence type="ECO:0000259" key="8">
    <source>
        <dbReference type="Pfam" id="PF00345"/>
    </source>
</evidence>
<dbReference type="Gene3D" id="2.60.40.10">
    <property type="entry name" value="Immunoglobulins"/>
    <property type="match status" value="2"/>
</dbReference>
<evidence type="ECO:0000256" key="7">
    <source>
        <dbReference type="RuleBase" id="RU003918"/>
    </source>
</evidence>
<dbReference type="InterPro" id="IPR016148">
    <property type="entry name" value="Pili_assmbl_chaperone_C"/>
</dbReference>
<evidence type="ECO:0000256" key="5">
    <source>
        <dbReference type="ARBA" id="ARBA00022764"/>
    </source>
</evidence>
<evidence type="ECO:0000313" key="11">
    <source>
        <dbReference type="Proteomes" id="UP000019918"/>
    </source>
</evidence>
<evidence type="ECO:0000256" key="6">
    <source>
        <dbReference type="ARBA" id="ARBA00023186"/>
    </source>
</evidence>
<protein>
    <submittedName>
        <fullName evidence="10">Pilus assembly protein</fullName>
    </submittedName>
</protein>
<evidence type="ECO:0000256" key="3">
    <source>
        <dbReference type="ARBA" id="ARBA00022558"/>
    </source>
</evidence>
<reference evidence="10 11" key="1">
    <citation type="submission" date="2014-02" db="EMBL/GenBank/DDBJ databases">
        <title>Draft genome of Erwinia mallotivora strain BT-MARDI, a papaya dieback pathogen.</title>
        <authorList>
            <person name="Redzuan R."/>
            <person name="Abu Bakar N."/>
            <person name="Badrun R."/>
            <person name="Mohd Raih M.F."/>
            <person name="Rozano L."/>
            <person name="Mat Amin N."/>
        </authorList>
    </citation>
    <scope>NUCLEOTIDE SEQUENCE [LARGE SCALE GENOMIC DNA]</scope>
    <source>
        <strain evidence="10 11">BT-MARDI</strain>
    </source>
</reference>
<dbReference type="InterPro" id="IPR016147">
    <property type="entry name" value="Pili_assmbl_chaperone_N"/>
</dbReference>
<name>A0A014PRG8_9GAMM</name>
<evidence type="ECO:0000313" key="10">
    <source>
        <dbReference type="EMBL" id="EXU73497.1"/>
    </source>
</evidence>
<keyword evidence="11" id="KW-1185">Reference proteome</keyword>